<evidence type="ECO:0000259" key="12">
    <source>
        <dbReference type="PROSITE" id="PS50800"/>
    </source>
</evidence>
<dbReference type="Gene3D" id="3.30.40.10">
    <property type="entry name" value="Zinc/RING finger domain, C3HC4 (zinc finger)"/>
    <property type="match status" value="1"/>
</dbReference>
<keyword evidence="7" id="KW-0833">Ubl conjugation pathway</keyword>
<feature type="domain" description="SP-RING-type" evidence="13">
    <location>
        <begin position="324"/>
        <end position="405"/>
    </location>
</feature>
<comment type="subcellular location">
    <subcellularLocation>
        <location evidence="1">Nucleus</location>
    </subcellularLocation>
</comment>
<proteinExistence type="inferred from homology"/>
<dbReference type="CDD" id="cd16790">
    <property type="entry name" value="SP-RING_PIAS"/>
    <property type="match status" value="1"/>
</dbReference>
<feature type="domain" description="PINIT" evidence="14">
    <location>
        <begin position="129"/>
        <end position="292"/>
    </location>
</feature>
<dbReference type="Gene3D" id="1.10.720.30">
    <property type="entry name" value="SAP domain"/>
    <property type="match status" value="1"/>
</dbReference>
<dbReference type="FunFam" id="1.10.720.30:FF:000001">
    <property type="entry name" value="E3 SUMO-protein ligase PIAS2 isoform 1"/>
    <property type="match status" value="1"/>
</dbReference>
<evidence type="ECO:0000256" key="9">
    <source>
        <dbReference type="ARBA" id="ARBA00023242"/>
    </source>
</evidence>
<dbReference type="FunFam" id="2.60.120.780:FF:000001">
    <property type="entry name" value="E3 SUMO-protein ligase PIAS2 isoform X1"/>
    <property type="match status" value="1"/>
</dbReference>
<dbReference type="InterPro" id="IPR013083">
    <property type="entry name" value="Znf_RING/FYVE/PHD"/>
</dbReference>
<organism evidence="15 16">
    <name type="scientific">Artemia franciscana</name>
    <name type="common">Brine shrimp</name>
    <name type="synonym">Artemia sanfranciscana</name>
    <dbReference type="NCBI Taxonomy" id="6661"/>
    <lineage>
        <taxon>Eukaryota</taxon>
        <taxon>Metazoa</taxon>
        <taxon>Ecdysozoa</taxon>
        <taxon>Arthropoda</taxon>
        <taxon>Crustacea</taxon>
        <taxon>Branchiopoda</taxon>
        <taxon>Anostraca</taxon>
        <taxon>Artemiidae</taxon>
        <taxon>Artemia</taxon>
    </lineage>
</organism>
<feature type="compositionally biased region" description="Polar residues" evidence="11">
    <location>
        <begin position="484"/>
        <end position="502"/>
    </location>
</feature>
<dbReference type="Gene3D" id="2.60.120.780">
    <property type="entry name" value="PINIT domain"/>
    <property type="match status" value="1"/>
</dbReference>
<evidence type="ECO:0000256" key="3">
    <source>
        <dbReference type="ARBA" id="ARBA00005383"/>
    </source>
</evidence>
<evidence type="ECO:0000256" key="5">
    <source>
        <dbReference type="ARBA" id="ARBA00022723"/>
    </source>
</evidence>
<dbReference type="GO" id="GO:0003712">
    <property type="term" value="F:transcription coregulator activity"/>
    <property type="evidence" value="ECO:0007669"/>
    <property type="project" value="TreeGrafter"/>
</dbReference>
<evidence type="ECO:0000256" key="11">
    <source>
        <dbReference type="SAM" id="MobiDB-lite"/>
    </source>
</evidence>
<dbReference type="PROSITE" id="PS51466">
    <property type="entry name" value="PINIT"/>
    <property type="match status" value="1"/>
</dbReference>
<dbReference type="PANTHER" id="PTHR10782:SF94">
    <property type="entry name" value="SUPPRESSOR OF VARIEGATION 2-10, ISOFORM I"/>
    <property type="match status" value="1"/>
</dbReference>
<dbReference type="PROSITE" id="PS50800">
    <property type="entry name" value="SAP"/>
    <property type="match status" value="1"/>
</dbReference>
<feature type="region of interest" description="Disordered" evidence="11">
    <location>
        <begin position="475"/>
        <end position="524"/>
    </location>
</feature>
<dbReference type="GO" id="GO:0005634">
    <property type="term" value="C:nucleus"/>
    <property type="evidence" value="ECO:0007669"/>
    <property type="project" value="UniProtKB-SubCell"/>
</dbReference>
<dbReference type="PROSITE" id="PS51044">
    <property type="entry name" value="ZF_SP_RING"/>
    <property type="match status" value="1"/>
</dbReference>
<dbReference type="EMBL" id="JAVRJZ010000004">
    <property type="protein sequence ID" value="KAK2723317.1"/>
    <property type="molecule type" value="Genomic_DNA"/>
</dbReference>
<protein>
    <recommendedName>
        <fullName evidence="17">E3 SUMO-protein ligase PIAS2</fullName>
    </recommendedName>
</protein>
<feature type="compositionally biased region" description="Pro residues" evidence="11">
    <location>
        <begin position="504"/>
        <end position="518"/>
    </location>
</feature>
<gene>
    <name evidence="15" type="ORF">QYM36_001839</name>
</gene>
<evidence type="ECO:0000259" key="14">
    <source>
        <dbReference type="PROSITE" id="PS51466"/>
    </source>
</evidence>
<accession>A0AA88IFF8</accession>
<dbReference type="AlphaFoldDB" id="A0AA88IFF8"/>
<comment type="pathway">
    <text evidence="2">Protein modification; protein sumoylation.</text>
</comment>
<dbReference type="Pfam" id="PF14324">
    <property type="entry name" value="PINIT"/>
    <property type="match status" value="1"/>
</dbReference>
<dbReference type="EMBL" id="JAVRJZ010000004">
    <property type="protein sequence ID" value="KAK2723315.1"/>
    <property type="molecule type" value="Genomic_DNA"/>
</dbReference>
<comment type="caution">
    <text evidence="15">The sequence shown here is derived from an EMBL/GenBank/DDBJ whole genome shotgun (WGS) entry which is preliminary data.</text>
</comment>
<evidence type="ECO:0000256" key="7">
    <source>
        <dbReference type="ARBA" id="ARBA00022786"/>
    </source>
</evidence>
<dbReference type="Pfam" id="PF02891">
    <property type="entry name" value="zf-MIZ"/>
    <property type="match status" value="1"/>
</dbReference>
<dbReference type="InterPro" id="IPR023321">
    <property type="entry name" value="PINIT"/>
</dbReference>
<dbReference type="InterPro" id="IPR038654">
    <property type="entry name" value="PINIT_sf"/>
</dbReference>
<keyword evidence="4" id="KW-0808">Transferase</keyword>
<dbReference type="GO" id="GO:0061665">
    <property type="term" value="F:SUMO ligase activity"/>
    <property type="evidence" value="ECO:0007669"/>
    <property type="project" value="TreeGrafter"/>
</dbReference>
<keyword evidence="16" id="KW-1185">Reference proteome</keyword>
<dbReference type="GO" id="GO:0008270">
    <property type="term" value="F:zinc ion binding"/>
    <property type="evidence" value="ECO:0007669"/>
    <property type="project" value="UniProtKB-KW"/>
</dbReference>
<dbReference type="InterPro" id="IPR003034">
    <property type="entry name" value="SAP_dom"/>
</dbReference>
<dbReference type="EMBL" id="JAVRJZ010000004">
    <property type="protein sequence ID" value="KAK2723316.1"/>
    <property type="molecule type" value="Genomic_DNA"/>
</dbReference>
<evidence type="ECO:0000313" key="16">
    <source>
        <dbReference type="Proteomes" id="UP001187531"/>
    </source>
</evidence>
<evidence type="ECO:0000256" key="6">
    <source>
        <dbReference type="ARBA" id="ARBA00022771"/>
    </source>
</evidence>
<dbReference type="GO" id="GO:0000785">
    <property type="term" value="C:chromatin"/>
    <property type="evidence" value="ECO:0007669"/>
    <property type="project" value="TreeGrafter"/>
</dbReference>
<dbReference type="PANTHER" id="PTHR10782">
    <property type="entry name" value="ZINC FINGER MIZ DOMAIN-CONTAINING PROTEIN"/>
    <property type="match status" value="1"/>
</dbReference>
<evidence type="ECO:0008006" key="17">
    <source>
        <dbReference type="Google" id="ProtNLM"/>
    </source>
</evidence>
<keyword evidence="8" id="KW-0862">Zinc</keyword>
<evidence type="ECO:0000256" key="4">
    <source>
        <dbReference type="ARBA" id="ARBA00022679"/>
    </source>
</evidence>
<keyword evidence="6 10" id="KW-0863">Zinc-finger</keyword>
<reference evidence="15" key="1">
    <citation type="submission" date="2023-07" db="EMBL/GenBank/DDBJ databases">
        <title>Chromosome-level genome assembly of Artemia franciscana.</title>
        <authorList>
            <person name="Jo E."/>
        </authorList>
    </citation>
    <scope>NUCLEOTIDE SEQUENCE</scope>
    <source>
        <tissue evidence="15">Whole body</tissue>
    </source>
</reference>
<feature type="domain" description="SAP" evidence="12">
    <location>
        <begin position="10"/>
        <end position="44"/>
    </location>
</feature>
<evidence type="ECO:0000256" key="8">
    <source>
        <dbReference type="ARBA" id="ARBA00022833"/>
    </source>
</evidence>
<dbReference type="GO" id="GO:0016925">
    <property type="term" value="P:protein sumoylation"/>
    <property type="evidence" value="ECO:0007669"/>
    <property type="project" value="TreeGrafter"/>
</dbReference>
<name>A0AA88IFF8_ARTSF</name>
<keyword evidence="5" id="KW-0479">Metal-binding</keyword>
<dbReference type="InterPro" id="IPR004181">
    <property type="entry name" value="Znf_MIZ"/>
</dbReference>
<keyword evidence="9" id="KW-0539">Nucleus</keyword>
<dbReference type="Proteomes" id="UP001187531">
    <property type="component" value="Unassembled WGS sequence"/>
</dbReference>
<sequence>MSDQELRTMVLAFRVSELTMLLNFAGKNRAGRKQDLQQRAVDLIKMKNPAINTKIKELYRAVGQSLGLPNVDPSTIPMPSAPPPSYQQQQGTPIRLIPDPVHSAAQKAVERSTLRGQNPYTTTQSYGGQSATRGYPIQTDVKLKKLPFYDVLAELIKPSSLIPSPVNRFQEAQFQFHLTPQQASEIASNRDIRRTDPYSVQVQIRFALLETTSEQDDCFPSNVSVKVNGKAVQLPNPIPTNKPGVEPKRPPRPVNISLYCKLAPIVANVIAVSWTAEISKNYILAAYVVRKLSSQDLLQRMQKKGTRPIDYTRGLIKDKLKVDNDSEIALTSLRVSLNCPLGKMRMSIPCRPTTCSHLQCFDASLFLQMNERKPTWVCPVCDKAILYDNLIIDEYFTMVLDSRILPSDCTEIEMKIDSSWEPKMISAKPNVPSTANKGEVFDLDDIDEVLVVKQTQPTTAETEVKPKEVEEVILIDSDSDEPALSSTNTNSATQGTSLNNISAPPLPPQPPMVRPPSPDIIELD</sequence>
<dbReference type="InterPro" id="IPR036361">
    <property type="entry name" value="SAP_dom_sf"/>
</dbReference>
<dbReference type="SUPFAM" id="SSF68906">
    <property type="entry name" value="SAP domain"/>
    <property type="match status" value="1"/>
</dbReference>
<evidence type="ECO:0000313" key="15">
    <source>
        <dbReference type="EMBL" id="KAK2723316.1"/>
    </source>
</evidence>
<dbReference type="GO" id="GO:0097240">
    <property type="term" value="P:chromosome attachment to the nuclear envelope"/>
    <property type="evidence" value="ECO:0007669"/>
    <property type="project" value="UniProtKB-ARBA"/>
</dbReference>
<evidence type="ECO:0000256" key="10">
    <source>
        <dbReference type="PROSITE-ProRule" id="PRU00452"/>
    </source>
</evidence>
<comment type="similarity">
    <text evidence="3">Belongs to the PIAS family.</text>
</comment>
<evidence type="ECO:0000259" key="13">
    <source>
        <dbReference type="PROSITE" id="PS51044"/>
    </source>
</evidence>
<evidence type="ECO:0000256" key="1">
    <source>
        <dbReference type="ARBA" id="ARBA00004123"/>
    </source>
</evidence>
<dbReference type="FunFam" id="3.30.40.10:FF:000247">
    <property type="entry name" value="Uncharacterized protein, isoform B"/>
    <property type="match status" value="1"/>
</dbReference>
<dbReference type="GO" id="GO:0006357">
    <property type="term" value="P:regulation of transcription by RNA polymerase II"/>
    <property type="evidence" value="ECO:0007669"/>
    <property type="project" value="TreeGrafter"/>
</dbReference>
<evidence type="ECO:0000256" key="2">
    <source>
        <dbReference type="ARBA" id="ARBA00004718"/>
    </source>
</evidence>